<feature type="non-terminal residue" evidence="1">
    <location>
        <position position="1"/>
    </location>
</feature>
<name>A0A9W9Y6L4_9CNID</name>
<proteinExistence type="predicted"/>
<dbReference type="OrthoDB" id="5982297at2759"/>
<dbReference type="Proteomes" id="UP001163046">
    <property type="component" value="Unassembled WGS sequence"/>
</dbReference>
<accession>A0A9W9Y6L4</accession>
<dbReference type="AlphaFoldDB" id="A0A9W9Y6L4"/>
<protein>
    <submittedName>
        <fullName evidence="1">Uncharacterized protein</fullName>
    </submittedName>
</protein>
<evidence type="ECO:0000313" key="1">
    <source>
        <dbReference type="EMBL" id="KAJ7311795.1"/>
    </source>
</evidence>
<organism evidence="1 2">
    <name type="scientific">Desmophyllum pertusum</name>
    <dbReference type="NCBI Taxonomy" id="174260"/>
    <lineage>
        <taxon>Eukaryota</taxon>
        <taxon>Metazoa</taxon>
        <taxon>Cnidaria</taxon>
        <taxon>Anthozoa</taxon>
        <taxon>Hexacorallia</taxon>
        <taxon>Scleractinia</taxon>
        <taxon>Caryophylliina</taxon>
        <taxon>Caryophylliidae</taxon>
        <taxon>Desmophyllum</taxon>
    </lineage>
</organism>
<keyword evidence="2" id="KW-1185">Reference proteome</keyword>
<gene>
    <name evidence="1" type="ORF">OS493_039834</name>
</gene>
<dbReference type="EMBL" id="MU828023">
    <property type="protein sequence ID" value="KAJ7311795.1"/>
    <property type="molecule type" value="Genomic_DNA"/>
</dbReference>
<evidence type="ECO:0000313" key="2">
    <source>
        <dbReference type="Proteomes" id="UP001163046"/>
    </source>
</evidence>
<comment type="caution">
    <text evidence="1">The sequence shown here is derived from an EMBL/GenBank/DDBJ whole genome shotgun (WGS) entry which is preliminary data.</text>
</comment>
<reference evidence="1" key="1">
    <citation type="submission" date="2023-01" db="EMBL/GenBank/DDBJ databases">
        <title>Genome assembly of the deep-sea coral Lophelia pertusa.</title>
        <authorList>
            <person name="Herrera S."/>
            <person name="Cordes E."/>
        </authorList>
    </citation>
    <scope>NUCLEOTIDE SEQUENCE</scope>
    <source>
        <strain evidence="1">USNM1676648</strain>
        <tissue evidence="1">Polyp</tissue>
    </source>
</reference>
<sequence>IAGAFQLNLKDAHKSNIYEVQEHDDSGIFRTKYNVVSANDTHAHLHRTWTNFDYQQFADGTPAKGEHKIQSQHSAHVHVKDGRVDKVHRTTSAFLRPANGHPRAENFKDFRKQDIEMSTKGYSKLTLRSCSDPERHRSKRSTIENEHLKTVKSLTRDSLLFDDTDKIKWSEVGGEKKKARLCTKSYAALWTRA</sequence>